<dbReference type="SUPFAM" id="SSF53448">
    <property type="entry name" value="Nucleotide-diphospho-sugar transferases"/>
    <property type="match status" value="1"/>
</dbReference>
<dbReference type="GO" id="GO:0016740">
    <property type="term" value="F:transferase activity"/>
    <property type="evidence" value="ECO:0007669"/>
    <property type="project" value="UniProtKB-KW"/>
</dbReference>
<dbReference type="Gene3D" id="3.90.550.10">
    <property type="entry name" value="Spore Coat Polysaccharide Biosynthesis Protein SpsA, Chain A"/>
    <property type="match status" value="1"/>
</dbReference>
<proteinExistence type="predicted"/>
<dbReference type="InterPro" id="IPR050834">
    <property type="entry name" value="Glycosyltransf_2"/>
</dbReference>
<name>A0A1H8ZIC5_9PSEU</name>
<evidence type="ECO:0000259" key="1">
    <source>
        <dbReference type="Pfam" id="PF00535"/>
    </source>
</evidence>
<dbReference type="InterPro" id="IPR029044">
    <property type="entry name" value="Nucleotide-diphossugar_trans"/>
</dbReference>
<evidence type="ECO:0000313" key="3">
    <source>
        <dbReference type="Proteomes" id="UP000199352"/>
    </source>
</evidence>
<keyword evidence="2" id="KW-0808">Transferase</keyword>
<dbReference type="OrthoDB" id="3177103at2"/>
<dbReference type="Proteomes" id="UP000199352">
    <property type="component" value="Unassembled WGS sequence"/>
</dbReference>
<dbReference type="AlphaFoldDB" id="A0A1H8ZIC5"/>
<gene>
    <name evidence="2" type="ORF">SAMN05216188_10145</name>
</gene>
<dbReference type="STRING" id="402600.SAMN05216188_10145"/>
<accession>A0A1H8ZIC5</accession>
<reference evidence="3" key="1">
    <citation type="submission" date="2016-10" db="EMBL/GenBank/DDBJ databases">
        <authorList>
            <person name="Varghese N."/>
            <person name="Submissions S."/>
        </authorList>
    </citation>
    <scope>NUCLEOTIDE SEQUENCE [LARGE SCALE GENOMIC DNA]</scope>
    <source>
        <strain evidence="3">CGMCC 4.3525</strain>
    </source>
</reference>
<feature type="domain" description="Glycosyltransferase 2-like" evidence="1">
    <location>
        <begin position="6"/>
        <end position="129"/>
    </location>
</feature>
<sequence length="299" mass="33807">MTMIDIMLPYYGDVSLMQAAVQSVRSQADPGWRLTVVDDTTEPTVPGWFESLADERIRYFRNERNLGVTGNFNRCLDLAEHELMTMLGADDLLLPNYVGTVLAAYRAHPGVGMIQPGVAVIDEHGQPVRALVDEAKKRLYAPRVTDRRLMGGEDLAASLLRGNWLYFPSIAWRTEAIKAVGFRTDLRTTQDLALELELIERGEQMLVDSTVCFQYRRHRGSVSSKMALDGGRFTEERQLFLMMADRMKARGWRRAERAARYHSASRLHALTLLPTAVRDGQRDVAQALAKHAFGTQRPR</sequence>
<dbReference type="PANTHER" id="PTHR43685">
    <property type="entry name" value="GLYCOSYLTRANSFERASE"/>
    <property type="match status" value="1"/>
</dbReference>
<keyword evidence="3" id="KW-1185">Reference proteome</keyword>
<evidence type="ECO:0000313" key="2">
    <source>
        <dbReference type="EMBL" id="SEP64111.1"/>
    </source>
</evidence>
<protein>
    <submittedName>
        <fullName evidence="2">Glycosyl transferase family 2</fullName>
    </submittedName>
</protein>
<dbReference type="PANTHER" id="PTHR43685:SF2">
    <property type="entry name" value="GLYCOSYLTRANSFERASE 2-LIKE DOMAIN-CONTAINING PROTEIN"/>
    <property type="match status" value="1"/>
</dbReference>
<dbReference type="RefSeq" id="WP_089948133.1">
    <property type="nucleotide sequence ID" value="NZ_FOFR01000001.1"/>
</dbReference>
<dbReference type="Pfam" id="PF00535">
    <property type="entry name" value="Glycos_transf_2"/>
    <property type="match status" value="1"/>
</dbReference>
<organism evidence="2 3">
    <name type="scientific">Lentzea xinjiangensis</name>
    <dbReference type="NCBI Taxonomy" id="402600"/>
    <lineage>
        <taxon>Bacteria</taxon>
        <taxon>Bacillati</taxon>
        <taxon>Actinomycetota</taxon>
        <taxon>Actinomycetes</taxon>
        <taxon>Pseudonocardiales</taxon>
        <taxon>Pseudonocardiaceae</taxon>
        <taxon>Lentzea</taxon>
    </lineage>
</organism>
<dbReference type="EMBL" id="FOFR01000001">
    <property type="protein sequence ID" value="SEP64111.1"/>
    <property type="molecule type" value="Genomic_DNA"/>
</dbReference>
<dbReference type="InterPro" id="IPR001173">
    <property type="entry name" value="Glyco_trans_2-like"/>
</dbReference>